<keyword evidence="1" id="KW-0732">Signal</keyword>
<dbReference type="Proteomes" id="UP000198221">
    <property type="component" value="Chromosome I"/>
</dbReference>
<gene>
    <name evidence="2" type="ORF">GA0070613_4721</name>
</gene>
<evidence type="ECO:0000313" key="3">
    <source>
        <dbReference type="Proteomes" id="UP000198221"/>
    </source>
</evidence>
<organism evidence="2 3">
    <name type="scientific">Micromonospora inositola</name>
    <dbReference type="NCBI Taxonomy" id="47865"/>
    <lineage>
        <taxon>Bacteria</taxon>
        <taxon>Bacillati</taxon>
        <taxon>Actinomycetota</taxon>
        <taxon>Actinomycetes</taxon>
        <taxon>Micromonosporales</taxon>
        <taxon>Micromonosporaceae</taxon>
        <taxon>Micromonospora</taxon>
    </lineage>
</organism>
<name>A0A1C5JI58_9ACTN</name>
<evidence type="ECO:0000313" key="2">
    <source>
        <dbReference type="EMBL" id="SCG70153.1"/>
    </source>
</evidence>
<keyword evidence="3" id="KW-1185">Reference proteome</keyword>
<reference evidence="3" key="1">
    <citation type="submission" date="2016-06" db="EMBL/GenBank/DDBJ databases">
        <authorList>
            <person name="Varghese N."/>
            <person name="Submissions Spin"/>
        </authorList>
    </citation>
    <scope>NUCLEOTIDE SEQUENCE [LARGE SCALE GENOMIC DNA]</scope>
    <source>
        <strain evidence="3">DSM 43819</strain>
    </source>
</reference>
<dbReference type="Pfam" id="PF20055">
    <property type="entry name" value="DUF6454"/>
    <property type="match status" value="1"/>
</dbReference>
<dbReference type="RefSeq" id="WP_089014218.1">
    <property type="nucleotide sequence ID" value="NZ_LT607754.1"/>
</dbReference>
<dbReference type="EMBL" id="LT607754">
    <property type="protein sequence ID" value="SCG70153.1"/>
    <property type="molecule type" value="Genomic_DNA"/>
</dbReference>
<evidence type="ECO:0000256" key="1">
    <source>
        <dbReference type="SAM" id="SignalP"/>
    </source>
</evidence>
<feature type="chain" id="PRO_5008719690" description="Glucose/arabinose dehydrogenase, beta-propeller fold" evidence="1">
    <location>
        <begin position="27"/>
        <end position="314"/>
    </location>
</feature>
<proteinExistence type="predicted"/>
<accession>A0A1C5JI58</accession>
<dbReference type="OrthoDB" id="7064788at2"/>
<dbReference type="AlphaFoldDB" id="A0A1C5JI58"/>
<protein>
    <recommendedName>
        <fullName evidence="4">Glucose/arabinose dehydrogenase, beta-propeller fold</fullName>
    </recommendedName>
</protein>
<feature type="signal peptide" evidence="1">
    <location>
        <begin position="1"/>
        <end position="26"/>
    </location>
</feature>
<evidence type="ECO:0008006" key="4">
    <source>
        <dbReference type="Google" id="ProtNLM"/>
    </source>
</evidence>
<sequence length="314" mass="34313">MRRAHIAVLAGSVIAAVAMVATSAQATEQHRDDAVTAAFAKTTRSTAWQQVQKIPLRFPTYHPQGFALVGDKIFMSTVEIIERPVPYPQPVDGYDRTPGKGVGHVLVLDRQGNLLKDVQLGQGTVYHPGGIDFDGESVWVPVAEYRPNSQAIVYRLDPQTYQVTEAFRVADHIGGLVRDRVSGKVHGVSWGSRTEYSWTPNGHQLSKQANPDHLVDYQDCDYSGWQKQICSGVTGLPRSDGGSYELSGLALLDLRDNRILHEIPFPKFSTAGHVVTRNPVALEVAGDKLRMFAAPDDGEEAAGTELLVYEAPLG</sequence>
<dbReference type="InterPro" id="IPR011047">
    <property type="entry name" value="Quinoprotein_ADH-like_sf"/>
</dbReference>
<dbReference type="InterPro" id="IPR046312">
    <property type="entry name" value="DUF6454"/>
</dbReference>
<dbReference type="SUPFAM" id="SSF50998">
    <property type="entry name" value="Quinoprotein alcohol dehydrogenase-like"/>
    <property type="match status" value="1"/>
</dbReference>